<protein>
    <submittedName>
        <fullName evidence="2">8469_t:CDS:1</fullName>
    </submittedName>
</protein>
<dbReference type="EMBL" id="CAJVPV010025364">
    <property type="protein sequence ID" value="CAG8728739.1"/>
    <property type="molecule type" value="Genomic_DNA"/>
</dbReference>
<feature type="non-terminal residue" evidence="2">
    <location>
        <position position="1"/>
    </location>
</feature>
<sequence length="71" mass="8057">VKNFNYTDFGATELIDKGGYGNIYKTTYSGKVVVLKELNKNKKEKILYHEITLLKKVCPHPNINSLLGITK</sequence>
<dbReference type="GO" id="GO:0005524">
    <property type="term" value="F:ATP binding"/>
    <property type="evidence" value="ECO:0007669"/>
    <property type="project" value="InterPro"/>
</dbReference>
<organism evidence="2 3">
    <name type="scientific">Acaulospora morrowiae</name>
    <dbReference type="NCBI Taxonomy" id="94023"/>
    <lineage>
        <taxon>Eukaryota</taxon>
        <taxon>Fungi</taxon>
        <taxon>Fungi incertae sedis</taxon>
        <taxon>Mucoromycota</taxon>
        <taxon>Glomeromycotina</taxon>
        <taxon>Glomeromycetes</taxon>
        <taxon>Diversisporales</taxon>
        <taxon>Acaulosporaceae</taxon>
        <taxon>Acaulospora</taxon>
    </lineage>
</organism>
<dbReference type="GO" id="GO:0004672">
    <property type="term" value="F:protein kinase activity"/>
    <property type="evidence" value="ECO:0007669"/>
    <property type="project" value="InterPro"/>
</dbReference>
<accession>A0A9N9NFS9</accession>
<dbReference type="Proteomes" id="UP000789342">
    <property type="component" value="Unassembled WGS sequence"/>
</dbReference>
<gene>
    <name evidence="2" type="ORF">AMORRO_LOCUS13852</name>
</gene>
<comment type="caution">
    <text evidence="2">The sequence shown here is derived from an EMBL/GenBank/DDBJ whole genome shotgun (WGS) entry which is preliminary data.</text>
</comment>
<keyword evidence="3" id="KW-1185">Reference proteome</keyword>
<name>A0A9N9NFS9_9GLOM</name>
<dbReference type="InterPro" id="IPR000719">
    <property type="entry name" value="Prot_kinase_dom"/>
</dbReference>
<dbReference type="AlphaFoldDB" id="A0A9N9NFS9"/>
<dbReference type="Gene3D" id="3.30.200.20">
    <property type="entry name" value="Phosphorylase Kinase, domain 1"/>
    <property type="match status" value="1"/>
</dbReference>
<evidence type="ECO:0000313" key="3">
    <source>
        <dbReference type="Proteomes" id="UP000789342"/>
    </source>
</evidence>
<dbReference type="InterPro" id="IPR011009">
    <property type="entry name" value="Kinase-like_dom_sf"/>
</dbReference>
<feature type="domain" description="Protein kinase" evidence="1">
    <location>
        <begin position="9"/>
        <end position="71"/>
    </location>
</feature>
<evidence type="ECO:0000259" key="1">
    <source>
        <dbReference type="PROSITE" id="PS50011"/>
    </source>
</evidence>
<proteinExistence type="predicted"/>
<dbReference type="SUPFAM" id="SSF56112">
    <property type="entry name" value="Protein kinase-like (PK-like)"/>
    <property type="match status" value="1"/>
</dbReference>
<evidence type="ECO:0000313" key="2">
    <source>
        <dbReference type="EMBL" id="CAG8728739.1"/>
    </source>
</evidence>
<reference evidence="2" key="1">
    <citation type="submission" date="2021-06" db="EMBL/GenBank/DDBJ databases">
        <authorList>
            <person name="Kallberg Y."/>
            <person name="Tangrot J."/>
            <person name="Rosling A."/>
        </authorList>
    </citation>
    <scope>NUCLEOTIDE SEQUENCE</scope>
    <source>
        <strain evidence="2">CL551</strain>
    </source>
</reference>
<feature type="non-terminal residue" evidence="2">
    <location>
        <position position="71"/>
    </location>
</feature>
<dbReference type="PROSITE" id="PS50011">
    <property type="entry name" value="PROTEIN_KINASE_DOM"/>
    <property type="match status" value="1"/>
</dbReference>